<keyword evidence="1" id="KW-0812">Transmembrane</keyword>
<keyword evidence="5" id="KW-1185">Reference proteome</keyword>
<evidence type="ECO:0000313" key="5">
    <source>
        <dbReference type="Proteomes" id="UP000663870"/>
    </source>
</evidence>
<dbReference type="Proteomes" id="UP000663870">
    <property type="component" value="Unassembled WGS sequence"/>
</dbReference>
<proteinExistence type="predicted"/>
<feature type="transmembrane region" description="Helical" evidence="1">
    <location>
        <begin position="68"/>
        <end position="86"/>
    </location>
</feature>
<dbReference type="EMBL" id="CAJNOH010001550">
    <property type="protein sequence ID" value="CAF1229195.1"/>
    <property type="molecule type" value="Genomic_DNA"/>
</dbReference>
<dbReference type="Gene3D" id="1.20.1740.10">
    <property type="entry name" value="Amino acid/polyamine transporter I"/>
    <property type="match status" value="1"/>
</dbReference>
<evidence type="ECO:0000313" key="4">
    <source>
        <dbReference type="Proteomes" id="UP000663854"/>
    </source>
</evidence>
<keyword evidence="1" id="KW-1133">Transmembrane helix</keyword>
<organism evidence="2 4">
    <name type="scientific">Rotaria sordida</name>
    <dbReference type="NCBI Taxonomy" id="392033"/>
    <lineage>
        <taxon>Eukaryota</taxon>
        <taxon>Metazoa</taxon>
        <taxon>Spiralia</taxon>
        <taxon>Gnathifera</taxon>
        <taxon>Rotifera</taxon>
        <taxon>Eurotatoria</taxon>
        <taxon>Bdelloidea</taxon>
        <taxon>Philodinida</taxon>
        <taxon>Philodinidae</taxon>
        <taxon>Rotaria</taxon>
    </lineage>
</organism>
<keyword evidence="1" id="KW-0472">Membrane</keyword>
<reference evidence="2" key="1">
    <citation type="submission" date="2021-02" db="EMBL/GenBank/DDBJ databases">
        <authorList>
            <person name="Nowell W R."/>
        </authorList>
    </citation>
    <scope>NUCLEOTIDE SEQUENCE</scope>
</reference>
<evidence type="ECO:0000313" key="3">
    <source>
        <dbReference type="EMBL" id="CAF1510968.1"/>
    </source>
</evidence>
<feature type="non-terminal residue" evidence="2">
    <location>
        <position position="151"/>
    </location>
</feature>
<dbReference type="AlphaFoldDB" id="A0A814YIK6"/>
<feature type="transmembrane region" description="Helical" evidence="1">
    <location>
        <begin position="124"/>
        <end position="143"/>
    </location>
</feature>
<dbReference type="Proteomes" id="UP000663854">
    <property type="component" value="Unassembled WGS sequence"/>
</dbReference>
<sequence length="151" mass="17299">MSALWLPRGTANASLFAGAQYGYLPELFACIHRQRLTPLPGVVLKGFLAIIFCIPTNIYGLIDFFSFGAWMFHSLTFVATLCCKFTKKDTERVINIPIPLIVIIILISIYLVTIPVITSPNIEFLITSCWILFGLIFYYLFVYRKRELQFM</sequence>
<name>A0A814YIK6_9BILA</name>
<protein>
    <submittedName>
        <fullName evidence="2">Uncharacterized protein</fullName>
    </submittedName>
</protein>
<dbReference type="PANTHER" id="PTHR11785">
    <property type="entry name" value="AMINO ACID TRANSPORTER"/>
    <property type="match status" value="1"/>
</dbReference>
<accession>A0A814YIK6</accession>
<feature type="transmembrane region" description="Helical" evidence="1">
    <location>
        <begin position="42"/>
        <end position="62"/>
    </location>
</feature>
<dbReference type="PANTHER" id="PTHR11785:SF512">
    <property type="entry name" value="SOBREMESA, ISOFORM B"/>
    <property type="match status" value="1"/>
</dbReference>
<feature type="non-terminal residue" evidence="2">
    <location>
        <position position="1"/>
    </location>
</feature>
<dbReference type="InterPro" id="IPR050598">
    <property type="entry name" value="AminoAcid_Transporter"/>
</dbReference>
<dbReference type="GO" id="GO:0015179">
    <property type="term" value="F:L-amino acid transmembrane transporter activity"/>
    <property type="evidence" value="ECO:0007669"/>
    <property type="project" value="TreeGrafter"/>
</dbReference>
<dbReference type="EMBL" id="CAJNOL010002549">
    <property type="protein sequence ID" value="CAF1510968.1"/>
    <property type="molecule type" value="Genomic_DNA"/>
</dbReference>
<comment type="caution">
    <text evidence="2">The sequence shown here is derived from an EMBL/GenBank/DDBJ whole genome shotgun (WGS) entry which is preliminary data.</text>
</comment>
<gene>
    <name evidence="3" type="ORF">JXQ802_LOCUS40993</name>
    <name evidence="2" type="ORF">PYM288_LOCUS26293</name>
</gene>
<evidence type="ECO:0000256" key="1">
    <source>
        <dbReference type="SAM" id="Phobius"/>
    </source>
</evidence>
<feature type="transmembrane region" description="Helical" evidence="1">
    <location>
        <begin position="98"/>
        <end position="118"/>
    </location>
</feature>
<evidence type="ECO:0000313" key="2">
    <source>
        <dbReference type="EMBL" id="CAF1229195.1"/>
    </source>
</evidence>